<dbReference type="Proteomes" id="UP000053660">
    <property type="component" value="Unassembled WGS sequence"/>
</dbReference>
<gene>
    <name evidence="2" type="ORF">OESDEN_01459</name>
</gene>
<organism evidence="2 3">
    <name type="scientific">Oesophagostomum dentatum</name>
    <name type="common">Nodular worm</name>
    <dbReference type="NCBI Taxonomy" id="61180"/>
    <lineage>
        <taxon>Eukaryota</taxon>
        <taxon>Metazoa</taxon>
        <taxon>Ecdysozoa</taxon>
        <taxon>Nematoda</taxon>
        <taxon>Chromadorea</taxon>
        <taxon>Rhabditida</taxon>
        <taxon>Rhabditina</taxon>
        <taxon>Rhabditomorpha</taxon>
        <taxon>Strongyloidea</taxon>
        <taxon>Strongylidae</taxon>
        <taxon>Oesophagostomum</taxon>
    </lineage>
</organism>
<reference evidence="2 3" key="1">
    <citation type="submission" date="2014-03" db="EMBL/GenBank/DDBJ databases">
        <title>Draft genome of the hookworm Oesophagostomum dentatum.</title>
        <authorList>
            <person name="Mitreva M."/>
        </authorList>
    </citation>
    <scope>NUCLEOTIDE SEQUENCE [LARGE SCALE GENOMIC DNA]</scope>
    <source>
        <strain evidence="2 3">OD-Hann</strain>
    </source>
</reference>
<dbReference type="AlphaFoldDB" id="A0A0B1TR12"/>
<accession>A0A0B1TR12</accession>
<evidence type="ECO:0000313" key="3">
    <source>
        <dbReference type="Proteomes" id="UP000053660"/>
    </source>
</evidence>
<evidence type="ECO:0000256" key="1">
    <source>
        <dbReference type="SAM" id="MobiDB-lite"/>
    </source>
</evidence>
<dbReference type="EMBL" id="KN549299">
    <property type="protein sequence ID" value="KHJ98546.1"/>
    <property type="molecule type" value="Genomic_DNA"/>
</dbReference>
<feature type="region of interest" description="Disordered" evidence="1">
    <location>
        <begin position="1"/>
        <end position="59"/>
    </location>
</feature>
<keyword evidence="3" id="KW-1185">Reference proteome</keyword>
<proteinExistence type="predicted"/>
<protein>
    <submittedName>
        <fullName evidence="2">Uncharacterized protein</fullName>
    </submittedName>
</protein>
<name>A0A0B1TR12_OESDE</name>
<sequence length="89" mass="10030">MGFRVTTASGIGTLQLSGNQPSASYDDTDVDESVSSLLRDDKEETCSEEDDSSDDSYYPRVCDQQHDLIDKQRKMAFRGRMLVGNRQLF</sequence>
<evidence type="ECO:0000313" key="2">
    <source>
        <dbReference type="EMBL" id="KHJ98546.1"/>
    </source>
</evidence>
<feature type="compositionally biased region" description="Polar residues" evidence="1">
    <location>
        <begin position="1"/>
        <end position="25"/>
    </location>
</feature>